<dbReference type="EMBL" id="CAUJNA010000113">
    <property type="protein sequence ID" value="CAJ1372064.1"/>
    <property type="molecule type" value="Genomic_DNA"/>
</dbReference>
<keyword evidence="1" id="KW-0694">RNA-binding</keyword>
<dbReference type="PROSITE" id="PS50084">
    <property type="entry name" value="KH_TYPE_1"/>
    <property type="match status" value="1"/>
</dbReference>
<evidence type="ECO:0000256" key="1">
    <source>
        <dbReference type="PROSITE-ProRule" id="PRU00117"/>
    </source>
</evidence>
<organism evidence="4 5">
    <name type="scientific">Effrenium voratum</name>
    <dbReference type="NCBI Taxonomy" id="2562239"/>
    <lineage>
        <taxon>Eukaryota</taxon>
        <taxon>Sar</taxon>
        <taxon>Alveolata</taxon>
        <taxon>Dinophyceae</taxon>
        <taxon>Suessiales</taxon>
        <taxon>Symbiodiniaceae</taxon>
        <taxon>Effrenium</taxon>
    </lineage>
</organism>
<name>A0AA36HMU1_9DINO</name>
<dbReference type="Pfam" id="PF00498">
    <property type="entry name" value="FHA"/>
    <property type="match status" value="1"/>
</dbReference>
<dbReference type="Pfam" id="PF00013">
    <property type="entry name" value="KH_1"/>
    <property type="match status" value="1"/>
</dbReference>
<comment type="caution">
    <text evidence="4">The sequence shown here is derived from an EMBL/GenBank/DDBJ whole genome shotgun (WGS) entry which is preliminary data.</text>
</comment>
<dbReference type="AlphaFoldDB" id="A0AA36HMU1"/>
<dbReference type="InterPro" id="IPR004087">
    <property type="entry name" value="KH_dom"/>
</dbReference>
<evidence type="ECO:0000313" key="5">
    <source>
        <dbReference type="Proteomes" id="UP001178507"/>
    </source>
</evidence>
<feature type="region of interest" description="Disordered" evidence="2">
    <location>
        <begin position="36"/>
        <end position="146"/>
    </location>
</feature>
<feature type="region of interest" description="Disordered" evidence="2">
    <location>
        <begin position="597"/>
        <end position="625"/>
    </location>
</feature>
<dbReference type="InterPro" id="IPR004088">
    <property type="entry name" value="KH_dom_type_1"/>
</dbReference>
<protein>
    <recommendedName>
        <fullName evidence="3">K Homology domain-containing protein</fullName>
    </recommendedName>
</protein>
<dbReference type="SMART" id="SM00322">
    <property type="entry name" value="KH"/>
    <property type="match status" value="1"/>
</dbReference>
<proteinExistence type="predicted"/>
<reference evidence="4" key="1">
    <citation type="submission" date="2023-08" db="EMBL/GenBank/DDBJ databases">
        <authorList>
            <person name="Chen Y."/>
            <person name="Shah S."/>
            <person name="Dougan E. K."/>
            <person name="Thang M."/>
            <person name="Chan C."/>
        </authorList>
    </citation>
    <scope>NUCLEOTIDE SEQUENCE</scope>
</reference>
<feature type="compositionally biased region" description="Acidic residues" evidence="2">
    <location>
        <begin position="119"/>
        <end position="145"/>
    </location>
</feature>
<dbReference type="Proteomes" id="UP001178507">
    <property type="component" value="Unassembled WGS sequence"/>
</dbReference>
<feature type="region of interest" description="Disordered" evidence="2">
    <location>
        <begin position="227"/>
        <end position="252"/>
    </location>
</feature>
<feature type="compositionally biased region" description="Low complexity" evidence="2">
    <location>
        <begin position="60"/>
        <end position="73"/>
    </location>
</feature>
<dbReference type="CDD" id="cd00105">
    <property type="entry name" value="KH-I"/>
    <property type="match status" value="1"/>
</dbReference>
<dbReference type="Gene3D" id="3.30.1370.10">
    <property type="entry name" value="K Homology domain, type 1"/>
    <property type="match status" value="1"/>
</dbReference>
<dbReference type="InterPro" id="IPR008984">
    <property type="entry name" value="SMAD_FHA_dom_sf"/>
</dbReference>
<feature type="compositionally biased region" description="Pro residues" evidence="2">
    <location>
        <begin position="233"/>
        <end position="243"/>
    </location>
</feature>
<evidence type="ECO:0000313" key="4">
    <source>
        <dbReference type="EMBL" id="CAJ1372064.1"/>
    </source>
</evidence>
<dbReference type="SUPFAM" id="SSF49879">
    <property type="entry name" value="SMAD/FHA domain"/>
    <property type="match status" value="1"/>
</dbReference>
<dbReference type="InterPro" id="IPR036612">
    <property type="entry name" value="KH_dom_type_1_sf"/>
</dbReference>
<evidence type="ECO:0000256" key="2">
    <source>
        <dbReference type="SAM" id="MobiDB-lite"/>
    </source>
</evidence>
<accession>A0AA36HMU1</accession>
<feature type="domain" description="K Homology" evidence="3">
    <location>
        <begin position="281"/>
        <end position="352"/>
    </location>
</feature>
<gene>
    <name evidence="4" type="ORF">EVOR1521_LOCUS2218</name>
</gene>
<keyword evidence="5" id="KW-1185">Reference proteome</keyword>
<dbReference type="InterPro" id="IPR000253">
    <property type="entry name" value="FHA_dom"/>
</dbReference>
<dbReference type="Gene3D" id="2.60.200.20">
    <property type="match status" value="1"/>
</dbReference>
<dbReference type="SUPFAM" id="SSF54791">
    <property type="entry name" value="Eukaryotic type KH-domain (KH-domain type I)"/>
    <property type="match status" value="1"/>
</dbReference>
<feature type="compositionally biased region" description="Basic and acidic residues" evidence="2">
    <location>
        <begin position="1"/>
        <end position="13"/>
    </location>
</feature>
<sequence>MAEDLGIRSDPRDSSWSGPAALAIDPMAWDFSLDFSKPRKGPATPAFSGDWRGGGALHQAPQLAPRRAAPARKAVVENESDEEAPDTDKPQVRLVWDAAKGQLVPAKEGEEESKAEAETKEEEAEAEGESEEEEEAAGDEDVDVEAESRTAFLSEASTPELIKQAVAVGGPLADSTKDKWVLDKATQLYFKYDTPSQKMYCWNSSQGCMYHWKERGKMSYLWAGASGADSAPPTGPPQVPPTPKAASAGEAPALATESSDALWVTVIPPQVLSADFEDANAEVEEELELNAKAIGAVIGKGGKGIKEIEQATGIKTTTLNAREAEGNVRRLVLKGSRGQIAAAKSAVEQRVTLVLGPKMAEKVQKHWNAQLLERKRTESGSEAAKGGVRGLSDFALKHNLKAVMARKLSRLDAQLQRYMLRHFQPLKAKPVNALKGYMAQLFKFPQRWRLEALYEDGELDGEICETIPLRTSAVIGKQQPEEATEEQVIELEVNMALGQKEASKVYGDVKDQHCRLLRMGNDFYVMALESAIGTLVDGQKIRETDGPVPIRDGTTLTVGKYLFYCEVGSETSLQDRRKKLLAGERFWKEGAASLQQAEAAAEAKEEPEAGQLQGSPDLGHGWSTC</sequence>
<dbReference type="CDD" id="cd00060">
    <property type="entry name" value="FHA"/>
    <property type="match status" value="1"/>
</dbReference>
<evidence type="ECO:0000259" key="3">
    <source>
        <dbReference type="SMART" id="SM00322"/>
    </source>
</evidence>
<dbReference type="GO" id="GO:0003723">
    <property type="term" value="F:RNA binding"/>
    <property type="evidence" value="ECO:0007669"/>
    <property type="project" value="UniProtKB-UniRule"/>
</dbReference>
<feature type="region of interest" description="Disordered" evidence="2">
    <location>
        <begin position="1"/>
        <end position="20"/>
    </location>
</feature>